<proteinExistence type="predicted"/>
<feature type="region of interest" description="Disordered" evidence="1">
    <location>
        <begin position="45"/>
        <end position="71"/>
    </location>
</feature>
<keyword evidence="3" id="KW-1185">Reference proteome</keyword>
<protein>
    <submittedName>
        <fullName evidence="2">Uncharacterized protein</fullName>
    </submittedName>
</protein>
<dbReference type="Proteomes" id="UP001279734">
    <property type="component" value="Unassembled WGS sequence"/>
</dbReference>
<evidence type="ECO:0000313" key="3">
    <source>
        <dbReference type="Proteomes" id="UP001279734"/>
    </source>
</evidence>
<reference evidence="2" key="1">
    <citation type="submission" date="2023-05" db="EMBL/GenBank/DDBJ databases">
        <title>Nepenthes gracilis genome sequencing.</title>
        <authorList>
            <person name="Fukushima K."/>
        </authorList>
    </citation>
    <scope>NUCLEOTIDE SEQUENCE</scope>
    <source>
        <strain evidence="2">SING2019-196</strain>
    </source>
</reference>
<organism evidence="2 3">
    <name type="scientific">Nepenthes gracilis</name>
    <name type="common">Slender pitcher plant</name>
    <dbReference type="NCBI Taxonomy" id="150966"/>
    <lineage>
        <taxon>Eukaryota</taxon>
        <taxon>Viridiplantae</taxon>
        <taxon>Streptophyta</taxon>
        <taxon>Embryophyta</taxon>
        <taxon>Tracheophyta</taxon>
        <taxon>Spermatophyta</taxon>
        <taxon>Magnoliopsida</taxon>
        <taxon>eudicotyledons</taxon>
        <taxon>Gunneridae</taxon>
        <taxon>Pentapetalae</taxon>
        <taxon>Caryophyllales</taxon>
        <taxon>Nepenthaceae</taxon>
        <taxon>Nepenthes</taxon>
    </lineage>
</organism>
<evidence type="ECO:0000256" key="1">
    <source>
        <dbReference type="SAM" id="MobiDB-lite"/>
    </source>
</evidence>
<name>A0AAD3S5X0_NEPGR</name>
<sequence>MASGPARGQSFISQRRKSCAPYGFNGRGGREIGLEEREIGVSWSKANPKRPAMAALAPRSRGGQRDEFGLKFRNPLSGDALSESGELGPKLIPTSTSFNALESLFGRLDEISA</sequence>
<evidence type="ECO:0000313" key="2">
    <source>
        <dbReference type="EMBL" id="GMH04899.1"/>
    </source>
</evidence>
<comment type="caution">
    <text evidence="2">The sequence shown here is derived from an EMBL/GenBank/DDBJ whole genome shotgun (WGS) entry which is preliminary data.</text>
</comment>
<dbReference type="EMBL" id="BSYO01000005">
    <property type="protein sequence ID" value="GMH04899.1"/>
    <property type="molecule type" value="Genomic_DNA"/>
</dbReference>
<gene>
    <name evidence="2" type="ORF">Nepgr_006739</name>
</gene>
<accession>A0AAD3S5X0</accession>
<dbReference type="AlphaFoldDB" id="A0AAD3S5X0"/>